<organism evidence="1 2">
    <name type="scientific">Sclerotinia sclerotiorum (strain ATCC 18683 / 1980 / Ss-1)</name>
    <name type="common">White mold</name>
    <name type="synonym">Whetzelinia sclerotiorum</name>
    <dbReference type="NCBI Taxonomy" id="665079"/>
    <lineage>
        <taxon>Eukaryota</taxon>
        <taxon>Fungi</taxon>
        <taxon>Dikarya</taxon>
        <taxon>Ascomycota</taxon>
        <taxon>Pezizomycotina</taxon>
        <taxon>Leotiomycetes</taxon>
        <taxon>Helotiales</taxon>
        <taxon>Sclerotiniaceae</taxon>
        <taxon>Sclerotinia</taxon>
    </lineage>
</organism>
<sequence length="275" mass="31531">MSLLDFQPELDMAFFSLPSEEVNDGTSPETSKDMEHPVDEQMSRMMTLESNSPRYWKFEEAIYTSVSATRRMYDVNITTTGRFTIPNYATSTISKALLDIFLRLKCLVFSRAFGAVQSEVKLGVFSVLLFRHPDLMNDKQRYLFDTGERPVKIKADVLTVKIWLPDFAGRTSVVPRGSEEHNDSEMCLKVEGVHPVVTKEDITSLFEMFGKLKYVHLVDHRSKKPGFLHAPWSQKCVLQFDDPQTAHTRGCLALNMLQNFELATRRIVIRWINGP</sequence>
<reference evidence="2" key="1">
    <citation type="journal article" date="2011" name="PLoS Genet.">
        <title>Genomic analysis of the necrotrophic fungal pathogens Sclerotinia sclerotiorum and Botrytis cinerea.</title>
        <authorList>
            <person name="Amselem J."/>
            <person name="Cuomo C.A."/>
            <person name="van Kan J.A."/>
            <person name="Viaud M."/>
            <person name="Benito E.P."/>
            <person name="Couloux A."/>
            <person name="Coutinho P.M."/>
            <person name="de Vries R.P."/>
            <person name="Dyer P.S."/>
            <person name="Fillinger S."/>
            <person name="Fournier E."/>
            <person name="Gout L."/>
            <person name="Hahn M."/>
            <person name="Kohn L."/>
            <person name="Lapalu N."/>
            <person name="Plummer K.M."/>
            <person name="Pradier J.M."/>
            <person name="Quevillon E."/>
            <person name="Sharon A."/>
            <person name="Simon A."/>
            <person name="ten Have A."/>
            <person name="Tudzynski B."/>
            <person name="Tudzynski P."/>
            <person name="Wincker P."/>
            <person name="Andrew M."/>
            <person name="Anthouard V."/>
            <person name="Beever R.E."/>
            <person name="Beffa R."/>
            <person name="Benoit I."/>
            <person name="Bouzid O."/>
            <person name="Brault B."/>
            <person name="Chen Z."/>
            <person name="Choquer M."/>
            <person name="Collemare J."/>
            <person name="Cotton P."/>
            <person name="Danchin E.G."/>
            <person name="Da Silva C."/>
            <person name="Gautier A."/>
            <person name="Giraud C."/>
            <person name="Giraud T."/>
            <person name="Gonzalez C."/>
            <person name="Grossetete S."/>
            <person name="Guldener U."/>
            <person name="Henrissat B."/>
            <person name="Howlett B.J."/>
            <person name="Kodira C."/>
            <person name="Kretschmer M."/>
            <person name="Lappartient A."/>
            <person name="Leroch M."/>
            <person name="Levis C."/>
            <person name="Mauceli E."/>
            <person name="Neuveglise C."/>
            <person name="Oeser B."/>
            <person name="Pearson M."/>
            <person name="Poulain J."/>
            <person name="Poussereau N."/>
            <person name="Quesneville H."/>
            <person name="Rascle C."/>
            <person name="Schumacher J."/>
            <person name="Segurens B."/>
            <person name="Sexton A."/>
            <person name="Silva E."/>
            <person name="Sirven C."/>
            <person name="Soanes D.M."/>
            <person name="Talbot N.J."/>
            <person name="Templeton M."/>
            <person name="Yandava C."/>
            <person name="Yarden O."/>
            <person name="Zeng Q."/>
            <person name="Rollins J.A."/>
            <person name="Lebrun M.H."/>
            <person name="Dickman M."/>
        </authorList>
    </citation>
    <scope>NUCLEOTIDE SEQUENCE [LARGE SCALE GENOMIC DNA]</scope>
    <source>
        <strain evidence="2">ATCC 18683 / 1980 / Ss-1</strain>
    </source>
</reference>
<dbReference type="CDD" id="cd00590">
    <property type="entry name" value="RRM_SF"/>
    <property type="match status" value="1"/>
</dbReference>
<keyword evidence="2" id="KW-1185">Reference proteome</keyword>
<name>A7F8S2_SCLS1</name>
<accession>A7F8S2</accession>
<evidence type="ECO:0000313" key="1">
    <source>
        <dbReference type="EMBL" id="EDN99143.1"/>
    </source>
</evidence>
<protein>
    <recommendedName>
        <fullName evidence="3">RRM domain-containing protein</fullName>
    </recommendedName>
</protein>
<proteinExistence type="predicted"/>
<dbReference type="InParanoid" id="A7F8S2"/>
<dbReference type="Gene3D" id="3.30.70.330">
    <property type="match status" value="1"/>
</dbReference>
<dbReference type="Proteomes" id="UP000001312">
    <property type="component" value="Unassembled WGS sequence"/>
</dbReference>
<dbReference type="InterPro" id="IPR035979">
    <property type="entry name" value="RBD_domain_sf"/>
</dbReference>
<dbReference type="GO" id="GO:0003676">
    <property type="term" value="F:nucleic acid binding"/>
    <property type="evidence" value="ECO:0007669"/>
    <property type="project" value="InterPro"/>
</dbReference>
<dbReference type="EMBL" id="CH476648">
    <property type="protein sequence ID" value="EDN99143.1"/>
    <property type="molecule type" value="Genomic_DNA"/>
</dbReference>
<evidence type="ECO:0000313" key="2">
    <source>
        <dbReference type="Proteomes" id="UP000001312"/>
    </source>
</evidence>
<evidence type="ECO:0008006" key="3">
    <source>
        <dbReference type="Google" id="ProtNLM"/>
    </source>
</evidence>
<dbReference type="KEGG" id="ssl:SS1G_14003"/>
<dbReference type="RefSeq" id="XP_001585143.1">
    <property type="nucleotide sequence ID" value="XM_001585093.1"/>
</dbReference>
<dbReference type="SUPFAM" id="SSF54928">
    <property type="entry name" value="RNA-binding domain, RBD"/>
    <property type="match status" value="1"/>
</dbReference>
<dbReference type="InterPro" id="IPR012677">
    <property type="entry name" value="Nucleotide-bd_a/b_plait_sf"/>
</dbReference>
<dbReference type="GeneID" id="5481170"/>
<dbReference type="AlphaFoldDB" id="A7F8S2"/>
<gene>
    <name evidence="1" type="ORF">SS1G_14003</name>
</gene>